<proteinExistence type="predicted"/>
<feature type="signal peptide" evidence="1">
    <location>
        <begin position="1"/>
        <end position="17"/>
    </location>
</feature>
<protein>
    <submittedName>
        <fullName evidence="2">Uncharacterized protein</fullName>
    </submittedName>
</protein>
<dbReference type="EMBL" id="CP047593">
    <property type="protein sequence ID" value="QHI68833.1"/>
    <property type="molecule type" value="Genomic_DNA"/>
</dbReference>
<organism evidence="2 3">
    <name type="scientific">Tichowtungia aerotolerans</name>
    <dbReference type="NCBI Taxonomy" id="2697043"/>
    <lineage>
        <taxon>Bacteria</taxon>
        <taxon>Pseudomonadati</taxon>
        <taxon>Kiritimatiellota</taxon>
        <taxon>Tichowtungiia</taxon>
        <taxon>Tichowtungiales</taxon>
        <taxon>Tichowtungiaceae</taxon>
        <taxon>Tichowtungia</taxon>
    </lineage>
</organism>
<evidence type="ECO:0000313" key="3">
    <source>
        <dbReference type="Proteomes" id="UP000464954"/>
    </source>
</evidence>
<keyword evidence="1" id="KW-0732">Signal</keyword>
<feature type="chain" id="PRO_5026716447" evidence="1">
    <location>
        <begin position="18"/>
        <end position="1254"/>
    </location>
</feature>
<name>A0A6P1M733_9BACT</name>
<evidence type="ECO:0000256" key="1">
    <source>
        <dbReference type="SAM" id="SignalP"/>
    </source>
</evidence>
<dbReference type="Gene3D" id="3.40.50.880">
    <property type="match status" value="1"/>
</dbReference>
<dbReference type="Proteomes" id="UP000464954">
    <property type="component" value="Chromosome"/>
</dbReference>
<accession>A0A6P1M733</accession>
<dbReference type="RefSeq" id="WP_160627533.1">
    <property type="nucleotide sequence ID" value="NZ_CP047593.1"/>
</dbReference>
<sequence length="1254" mass="135702">MKKTVLASFAIAASCSAAPWWDDFPRIVSDSTSQQIHVTTNHHGNVNMNANGQDPSWGTFFQADGIVRKTSWIEKFQGAGLKQIGYFETYGQSYCLVAELEAWDQTNLTPILHHHWSWKSYSGGTIRWLGAKDFFDDEEFARPYTRTHPRYGGPAMTYPDGTLATGYDGPHTDPRNSRVYDAACSKNVLGELSIDDYRSIDGAPTNGLVYVEESDSYAGLIMFKKDSACPFWNDYTYASTLQAADAGIDGMWTDNYGPWDSLGSTPVKRGFGDWSVARFRDHLANSFSSVDLLSMGIADVSTFDIREYLRAEASAFGWDGSNLNSSVWKDSRWLDDPLWRAYLIFKRQVGTEALSGYYAAVKSAAAAAGNDEFLVAGNDIPGFSLGWSRGDLDMVSTEMSLGYKTSSGPDGFTLPPVGRYAPFYKLAREHAQSRFVNVWLYNDSYEAELAHPELCHALYYEMLATHTFPKFDPASSRIPGDEQTNTGFFEFVEFVAPIYGDRIPVEKVGLYYSSSSILRQMTPGGFVDFNGQPHQFSFWGWATALTELHIPYRVLPEWKLNAEELAGLDLLILPNVDVLDPADVSGVLELWLNAGGRLVIAGDCGIYLGESGNFALNTNGLSVASIMNHANVTVLPGNLGMDYYLAYENRSAAQRAQFDAALNDLAPRVETTASHKTGITLYADEGAGRFFMDVNNVDIDINSYTVTGTGSVEIEAELPAWLCGKDLQVKVVSPDDAMINLIDAADTNHVKIALSSIDRYVGVIIEEAVHWADPGHSGSWNVATNWIPSAPAADNGVVWNYAPGNPSITINEPAEAGWFKASRSNSASNYWNTAGLRIVNDGLSTGRFAVGDGTGSIDMFDNVWFGARLAVVNGDENAAADIVDAGGIAVRNFLLDTVGLSSNISYYTHEAGALTVQTQIELGGVSKSGDATVFRQTAGTVTVNHWDYGLRLGQNLTRGKYILDGGTASVSTVTFANPDSVFEFNSGVFAPGARDALVKTAAGGSVQLAGTGTREFRIESGYSMQLEPGVTIADKPGESGTLRKTGGGTLELDDASGISGMIDVREGMLSATTLHPDLYLLIGAAVVSLSENIAVRALSFDGGQSWASAGSWGAPGSGADYDSFRLGGSGMLQVVSDAIPPEAWTALQFSPAQIAVGLSKDNADPDGDGFDNWHEYVAGTDPTNAESVLQLSGEFPDLWFATQTGRLYAVFVSTNLQSRQWSVLTNSEGNGAGFSIIDTNRFMQGYYKVDVLLP</sequence>
<dbReference type="KEGG" id="taer:GT409_05000"/>
<reference evidence="2 3" key="1">
    <citation type="submission" date="2020-01" db="EMBL/GenBank/DDBJ databases">
        <title>Ponticoccus aerotolerans gen. nov., sp. nov., an anaerobic bacterium and proposal of Ponticoccusceae fam. nov., Ponticoccusles ord. nov. and Ponticoccuse classis nov. in the phylum Kiritimatiellaeota.</title>
        <authorList>
            <person name="Zhou L.Y."/>
            <person name="Du Z.J."/>
        </authorList>
    </citation>
    <scope>NUCLEOTIDE SEQUENCE [LARGE SCALE GENOMIC DNA]</scope>
    <source>
        <strain evidence="2 3">S-5007</strain>
    </source>
</reference>
<evidence type="ECO:0000313" key="2">
    <source>
        <dbReference type="EMBL" id="QHI68833.1"/>
    </source>
</evidence>
<dbReference type="InterPro" id="IPR029062">
    <property type="entry name" value="Class_I_gatase-like"/>
</dbReference>
<dbReference type="AlphaFoldDB" id="A0A6P1M733"/>
<gene>
    <name evidence="2" type="ORF">GT409_05000</name>
</gene>
<dbReference type="PROSITE" id="PS51257">
    <property type="entry name" value="PROKAR_LIPOPROTEIN"/>
    <property type="match status" value="1"/>
</dbReference>
<keyword evidence="3" id="KW-1185">Reference proteome</keyword>